<name>A0AAV7M1Q9_PLEWA</name>
<proteinExistence type="predicted"/>
<evidence type="ECO:0000313" key="1">
    <source>
        <dbReference type="EMBL" id="KAJ1097701.1"/>
    </source>
</evidence>
<comment type="caution">
    <text evidence="1">The sequence shown here is derived from an EMBL/GenBank/DDBJ whole genome shotgun (WGS) entry which is preliminary data.</text>
</comment>
<accession>A0AAV7M1Q9</accession>
<organism evidence="1 2">
    <name type="scientific">Pleurodeles waltl</name>
    <name type="common">Iberian ribbed newt</name>
    <dbReference type="NCBI Taxonomy" id="8319"/>
    <lineage>
        <taxon>Eukaryota</taxon>
        <taxon>Metazoa</taxon>
        <taxon>Chordata</taxon>
        <taxon>Craniata</taxon>
        <taxon>Vertebrata</taxon>
        <taxon>Euteleostomi</taxon>
        <taxon>Amphibia</taxon>
        <taxon>Batrachia</taxon>
        <taxon>Caudata</taxon>
        <taxon>Salamandroidea</taxon>
        <taxon>Salamandridae</taxon>
        <taxon>Pleurodelinae</taxon>
        <taxon>Pleurodeles</taxon>
    </lineage>
</organism>
<keyword evidence="2" id="KW-1185">Reference proteome</keyword>
<dbReference type="Proteomes" id="UP001066276">
    <property type="component" value="Chromosome 10"/>
</dbReference>
<dbReference type="AlphaFoldDB" id="A0AAV7M1Q9"/>
<reference evidence="1" key="1">
    <citation type="journal article" date="2022" name="bioRxiv">
        <title>Sequencing and chromosome-scale assembly of the giantPleurodeles waltlgenome.</title>
        <authorList>
            <person name="Brown T."/>
            <person name="Elewa A."/>
            <person name="Iarovenko S."/>
            <person name="Subramanian E."/>
            <person name="Araus A.J."/>
            <person name="Petzold A."/>
            <person name="Susuki M."/>
            <person name="Suzuki K.-i.T."/>
            <person name="Hayashi T."/>
            <person name="Toyoda A."/>
            <person name="Oliveira C."/>
            <person name="Osipova E."/>
            <person name="Leigh N.D."/>
            <person name="Simon A."/>
            <person name="Yun M.H."/>
        </authorList>
    </citation>
    <scope>NUCLEOTIDE SEQUENCE</scope>
    <source>
        <strain evidence="1">20211129_DDA</strain>
        <tissue evidence="1">Liver</tissue>
    </source>
</reference>
<protein>
    <submittedName>
        <fullName evidence="1">Uncharacterized protein</fullName>
    </submittedName>
</protein>
<dbReference type="EMBL" id="JANPWB010000014">
    <property type="protein sequence ID" value="KAJ1097701.1"/>
    <property type="molecule type" value="Genomic_DNA"/>
</dbReference>
<gene>
    <name evidence="1" type="ORF">NDU88_002818</name>
</gene>
<sequence length="236" mass="25992">MGQEEGSGAAVGWAARDAAQRCIRGAGKRAQPCLKTCPDHGGDGSPSLWHWRSQDAALQGSQKLDAVLAAVERIGDSLEWARTSLEAKIDKVASDLVLLHTDHRNLEDKTERAAALRSYIGDERVSELLRRGLLVKRKTERCSAEWRRRYRHDDPVQCRKSRRKKKHATRPTSRDEPRLLVSASCLTILVAVLAEWAERPVPCGSSRAREESEGGLTSGAGFNAAFAAQTLQHHVG</sequence>
<evidence type="ECO:0000313" key="2">
    <source>
        <dbReference type="Proteomes" id="UP001066276"/>
    </source>
</evidence>